<reference evidence="3" key="1">
    <citation type="submission" date="2018-05" db="EMBL/GenBank/DDBJ databases">
        <title>Leptospira yasudae sp. nov. and Leptospira stimsonii sp. nov., two pathogenic species of the genus Leptospira isolated from environmental sources.</title>
        <authorList>
            <person name="Casanovas-Massana A."/>
            <person name="Hamond C."/>
            <person name="Santos L.A."/>
            <person name="Hacker K.P."/>
            <person name="Balassiano I."/>
            <person name="Medeiros M.A."/>
            <person name="Reis M.G."/>
            <person name="Ko A.I."/>
            <person name="Wunder E.A."/>
        </authorList>
    </citation>
    <scope>NUCLEOTIDE SEQUENCE [LARGE SCALE GENOMIC DNA]</scope>
    <source>
        <strain evidence="3">Yale</strain>
    </source>
</reference>
<organism evidence="2 3">
    <name type="scientific">Leptospira stimsonii</name>
    <dbReference type="NCBI Taxonomy" id="2202203"/>
    <lineage>
        <taxon>Bacteria</taxon>
        <taxon>Pseudomonadati</taxon>
        <taxon>Spirochaetota</taxon>
        <taxon>Spirochaetia</taxon>
        <taxon>Leptospirales</taxon>
        <taxon>Leptospiraceae</taxon>
        <taxon>Leptospira</taxon>
    </lineage>
</organism>
<protein>
    <submittedName>
        <fullName evidence="2">Transcriptional regulator</fullName>
    </submittedName>
</protein>
<dbReference type="GO" id="GO:0003677">
    <property type="term" value="F:DNA binding"/>
    <property type="evidence" value="ECO:0007669"/>
    <property type="project" value="InterPro"/>
</dbReference>
<evidence type="ECO:0000313" key="3">
    <source>
        <dbReference type="Proteomes" id="UP000265798"/>
    </source>
</evidence>
<dbReference type="Pfam" id="PF01381">
    <property type="entry name" value="HTH_3"/>
    <property type="match status" value="1"/>
</dbReference>
<evidence type="ECO:0000259" key="1">
    <source>
        <dbReference type="PROSITE" id="PS50943"/>
    </source>
</evidence>
<dbReference type="InterPro" id="IPR010982">
    <property type="entry name" value="Lambda_DNA-bd_dom_sf"/>
</dbReference>
<name>A0A396Z309_9LEPT</name>
<dbReference type="PROSITE" id="PS50943">
    <property type="entry name" value="HTH_CROC1"/>
    <property type="match status" value="1"/>
</dbReference>
<dbReference type="SMART" id="SM00530">
    <property type="entry name" value="HTH_XRE"/>
    <property type="match status" value="1"/>
</dbReference>
<proteinExistence type="predicted"/>
<dbReference type="AlphaFoldDB" id="A0A396Z309"/>
<dbReference type="Gene3D" id="1.10.260.40">
    <property type="entry name" value="lambda repressor-like DNA-binding domains"/>
    <property type="match status" value="1"/>
</dbReference>
<comment type="caution">
    <text evidence="2">The sequence shown here is derived from an EMBL/GenBank/DDBJ whole genome shotgun (WGS) entry which is preliminary data.</text>
</comment>
<accession>A0A396Z309</accession>
<dbReference type="InterPro" id="IPR001387">
    <property type="entry name" value="Cro/C1-type_HTH"/>
</dbReference>
<feature type="domain" description="HTH cro/C1-type" evidence="1">
    <location>
        <begin position="23"/>
        <end position="69"/>
    </location>
</feature>
<dbReference type="Proteomes" id="UP000265798">
    <property type="component" value="Unassembled WGS sequence"/>
</dbReference>
<dbReference type="EMBL" id="QHCT01000003">
    <property type="protein sequence ID" value="RHX89872.1"/>
    <property type="molecule type" value="Genomic_DNA"/>
</dbReference>
<dbReference type="OrthoDB" id="345807at2"/>
<sequence>MSESDKINKNISKRFSEFFKTVGLTQDEFAKRISVARSNISSWKTGAHGISGSALKAMEHEFKLNSLWLLSGEGKMLLTEKEISNEEQAKTAWKSLVKSQKNPKLRRLLDLLSDSTLSDDQIDALEKTIRAMKH</sequence>
<dbReference type="RefSeq" id="WP_118968938.1">
    <property type="nucleotide sequence ID" value="NZ_QHCT01000003.1"/>
</dbReference>
<dbReference type="CDD" id="cd00093">
    <property type="entry name" value="HTH_XRE"/>
    <property type="match status" value="1"/>
</dbReference>
<dbReference type="SUPFAM" id="SSF47413">
    <property type="entry name" value="lambda repressor-like DNA-binding domains"/>
    <property type="match status" value="1"/>
</dbReference>
<gene>
    <name evidence="2" type="ORF">DLM75_13025</name>
</gene>
<evidence type="ECO:0000313" key="2">
    <source>
        <dbReference type="EMBL" id="RHX89872.1"/>
    </source>
</evidence>